<dbReference type="KEGG" id="mcou:NCTC10179_00183"/>
<evidence type="ECO:0000256" key="6">
    <source>
        <dbReference type="ARBA" id="ARBA00022842"/>
    </source>
</evidence>
<evidence type="ECO:0000256" key="7">
    <source>
        <dbReference type="ARBA" id="ARBA00023027"/>
    </source>
</evidence>
<evidence type="ECO:0000313" key="12">
    <source>
        <dbReference type="EMBL" id="VEU76021.1"/>
    </source>
</evidence>
<dbReference type="CDD" id="cd00553">
    <property type="entry name" value="NAD_synthase"/>
    <property type="match status" value="1"/>
</dbReference>
<protein>
    <recommendedName>
        <fullName evidence="8 10">NH(3)-dependent NAD(+) synthetase</fullName>
        <ecNumber evidence="8 10">6.3.1.5</ecNumber>
    </recommendedName>
</protein>
<proteinExistence type="inferred from homology"/>
<comment type="subunit">
    <text evidence="8">Homodimer.</text>
</comment>
<accession>A0A449B5Z3</accession>
<dbReference type="OrthoDB" id="9803818at2"/>
<evidence type="ECO:0000256" key="9">
    <source>
        <dbReference type="RuleBase" id="RU003811"/>
    </source>
</evidence>
<evidence type="ECO:0000259" key="11">
    <source>
        <dbReference type="Pfam" id="PF02540"/>
    </source>
</evidence>
<comment type="caution">
    <text evidence="8">Lacks conserved residue(s) required for the propagation of feature annotation.</text>
</comment>
<dbReference type="GO" id="GO:0046872">
    <property type="term" value="F:metal ion binding"/>
    <property type="evidence" value="ECO:0007669"/>
    <property type="project" value="UniProtKB-KW"/>
</dbReference>
<dbReference type="RefSeq" id="WP_036434605.1">
    <property type="nucleotide sequence ID" value="NZ_LR215039.1"/>
</dbReference>
<keyword evidence="13" id="KW-1185">Reference proteome</keyword>
<evidence type="ECO:0000256" key="5">
    <source>
        <dbReference type="ARBA" id="ARBA00022840"/>
    </source>
</evidence>
<comment type="similarity">
    <text evidence="1 8 9">Belongs to the NAD synthetase family.</text>
</comment>
<keyword evidence="7 8" id="KW-0520">NAD</keyword>
<sequence length="263" mass="29134">MSKITSYQNNKAIYNKETALKYLATIERFLKNKVAKAHAQGVVVGISSGIDSSLVFAIAKRVFGAKAIGVVMPVIKMTQSDLNHIKELEIATNSKFMVKDLTKTFESITQELQVSNPLAVANIKPRLRMTTLYAIAQENNSLVLGTDNADEVFVGYFTKFGDGGADLLPISKLTKGEVAYLASLVGVPESIIKKDPSAGLWEGQTDEQELGFSYAQLDFYLNHLNEPKKLKEVLSDKVIAKIEQLHKNSQHKRDRIYTPVNVK</sequence>
<dbReference type="GO" id="GO:0008795">
    <property type="term" value="F:NAD+ synthase activity"/>
    <property type="evidence" value="ECO:0007669"/>
    <property type="project" value="UniProtKB-UniRule"/>
</dbReference>
<evidence type="ECO:0000256" key="10">
    <source>
        <dbReference type="RuleBase" id="RU003812"/>
    </source>
</evidence>
<dbReference type="HAMAP" id="MF_00193">
    <property type="entry name" value="NadE_ammonia_dep"/>
    <property type="match status" value="1"/>
</dbReference>
<feature type="binding site" evidence="8">
    <location>
        <position position="51"/>
    </location>
    <ligand>
        <name>Mg(2+)</name>
        <dbReference type="ChEBI" id="CHEBI:18420"/>
    </ligand>
</feature>
<dbReference type="InterPro" id="IPR014729">
    <property type="entry name" value="Rossmann-like_a/b/a_fold"/>
</dbReference>
<dbReference type="GO" id="GO:0004359">
    <property type="term" value="F:glutaminase activity"/>
    <property type="evidence" value="ECO:0007669"/>
    <property type="project" value="InterPro"/>
</dbReference>
<evidence type="ECO:0000256" key="4">
    <source>
        <dbReference type="ARBA" id="ARBA00022741"/>
    </source>
</evidence>
<feature type="domain" description="NAD/GMP synthase" evidence="11">
    <location>
        <begin position="23"/>
        <end position="254"/>
    </location>
</feature>
<feature type="binding site" evidence="8">
    <location>
        <position position="197"/>
    </location>
    <ligand>
        <name>ATP</name>
        <dbReference type="ChEBI" id="CHEBI:30616"/>
    </ligand>
</feature>
<dbReference type="GO" id="GO:0005524">
    <property type="term" value="F:ATP binding"/>
    <property type="evidence" value="ECO:0007669"/>
    <property type="project" value="UniProtKB-UniRule"/>
</dbReference>
<feature type="binding site" description="in other chain" evidence="8">
    <location>
        <position position="159"/>
    </location>
    <ligand>
        <name>deamido-NAD(+)</name>
        <dbReference type="ChEBI" id="CHEBI:58437"/>
        <note>ligand shared between two neighboring subunits</note>
    </ligand>
</feature>
<name>A0A449B5Z3_9BACT</name>
<feature type="binding site" description="in other chain" evidence="8">
    <location>
        <begin position="251"/>
        <end position="252"/>
    </location>
    <ligand>
        <name>deamido-NAD(+)</name>
        <dbReference type="ChEBI" id="CHEBI:58437"/>
        <note>ligand shared between two neighboring subunits</note>
    </ligand>
</feature>
<comment type="catalytic activity">
    <reaction evidence="8 10">
        <text>deamido-NAD(+) + NH4(+) + ATP = AMP + diphosphate + NAD(+) + H(+)</text>
        <dbReference type="Rhea" id="RHEA:21188"/>
        <dbReference type="ChEBI" id="CHEBI:15378"/>
        <dbReference type="ChEBI" id="CHEBI:28938"/>
        <dbReference type="ChEBI" id="CHEBI:30616"/>
        <dbReference type="ChEBI" id="CHEBI:33019"/>
        <dbReference type="ChEBI" id="CHEBI:57540"/>
        <dbReference type="ChEBI" id="CHEBI:58437"/>
        <dbReference type="ChEBI" id="CHEBI:456215"/>
        <dbReference type="EC" id="6.3.1.5"/>
    </reaction>
</comment>
<evidence type="ECO:0000256" key="3">
    <source>
        <dbReference type="ARBA" id="ARBA00022723"/>
    </source>
</evidence>
<dbReference type="GO" id="GO:0009435">
    <property type="term" value="P:NAD+ biosynthetic process"/>
    <property type="evidence" value="ECO:0007669"/>
    <property type="project" value="UniProtKB-UniRule"/>
</dbReference>
<keyword evidence="5 8" id="KW-0067">ATP-binding</keyword>
<feature type="binding site" evidence="8">
    <location>
        <position position="166"/>
    </location>
    <ligand>
        <name>deamido-NAD(+)</name>
        <dbReference type="ChEBI" id="CHEBI:58437"/>
        <note>ligand shared between two neighboring subunits</note>
    </ligand>
</feature>
<dbReference type="InterPro" id="IPR022926">
    <property type="entry name" value="NH(3)-dep_NAD(+)_synth"/>
</dbReference>
<organism evidence="12 13">
    <name type="scientific">Mycoplasmopsis columboralis</name>
    <dbReference type="NCBI Taxonomy" id="171282"/>
    <lineage>
        <taxon>Bacteria</taxon>
        <taxon>Bacillati</taxon>
        <taxon>Mycoplasmatota</taxon>
        <taxon>Mycoplasmoidales</taxon>
        <taxon>Metamycoplasmataceae</taxon>
        <taxon>Mycoplasmopsis</taxon>
    </lineage>
</organism>
<dbReference type="Pfam" id="PF02540">
    <property type="entry name" value="NAD_synthase"/>
    <property type="match status" value="1"/>
</dbReference>
<keyword evidence="3 8" id="KW-0479">Metal-binding</keyword>
<evidence type="ECO:0000256" key="1">
    <source>
        <dbReference type="ARBA" id="ARBA00005859"/>
    </source>
</evidence>
<dbReference type="SUPFAM" id="SSF52402">
    <property type="entry name" value="Adenine nucleotide alpha hydrolases-like"/>
    <property type="match status" value="1"/>
</dbReference>
<dbReference type="InterPro" id="IPR003694">
    <property type="entry name" value="NAD_synthase"/>
</dbReference>
<dbReference type="PANTHER" id="PTHR23090">
    <property type="entry name" value="NH 3 /GLUTAMINE-DEPENDENT NAD + SYNTHETASE"/>
    <property type="match status" value="1"/>
</dbReference>
<dbReference type="UniPathway" id="UPA00253">
    <property type="reaction ID" value="UER00333"/>
</dbReference>
<dbReference type="EMBL" id="LR215039">
    <property type="protein sequence ID" value="VEU76021.1"/>
    <property type="molecule type" value="Genomic_DNA"/>
</dbReference>
<keyword evidence="2 8" id="KW-0436">Ligase</keyword>
<dbReference type="AlphaFoldDB" id="A0A449B5Z3"/>
<dbReference type="PANTHER" id="PTHR23090:SF9">
    <property type="entry name" value="GLUTAMINE-DEPENDENT NAD(+) SYNTHETASE"/>
    <property type="match status" value="1"/>
</dbReference>
<evidence type="ECO:0000256" key="2">
    <source>
        <dbReference type="ARBA" id="ARBA00022598"/>
    </source>
</evidence>
<dbReference type="InterPro" id="IPR022310">
    <property type="entry name" value="NAD/GMP_synthase"/>
</dbReference>
<comment type="pathway">
    <text evidence="8">Cofactor biosynthesis; NAD(+) biosynthesis; NAD(+) from deamido-NAD(+) (ammonia route): step 1/1.</text>
</comment>
<dbReference type="NCBIfam" id="TIGR00552">
    <property type="entry name" value="nadE"/>
    <property type="match status" value="1"/>
</dbReference>
<dbReference type="Proteomes" id="UP000289497">
    <property type="component" value="Chromosome"/>
</dbReference>
<evidence type="ECO:0000256" key="8">
    <source>
        <dbReference type="HAMAP-Rule" id="MF_00193"/>
    </source>
</evidence>
<gene>
    <name evidence="8 12" type="primary">nadE</name>
    <name evidence="12" type="ORF">NCTC10179_00183</name>
</gene>
<feature type="binding site" description="in other chain" evidence="8">
    <location>
        <position position="126"/>
    </location>
    <ligand>
        <name>deamido-NAD(+)</name>
        <dbReference type="ChEBI" id="CHEBI:58437"/>
        <note>ligand shared between two neighboring subunits</note>
    </ligand>
</feature>
<dbReference type="GO" id="GO:0003952">
    <property type="term" value="F:NAD+ synthase (glutamine-hydrolyzing) activity"/>
    <property type="evidence" value="ECO:0007669"/>
    <property type="project" value="InterPro"/>
</dbReference>
<feature type="binding site" evidence="8">
    <location>
        <position position="146"/>
    </location>
    <ligand>
        <name>ATP</name>
        <dbReference type="ChEBI" id="CHEBI:30616"/>
    </ligand>
</feature>
<keyword evidence="4 8" id="KW-0547">Nucleotide-binding</keyword>
<feature type="binding site" evidence="8">
    <location>
        <position position="151"/>
    </location>
    <ligand>
        <name>Mg(2+)</name>
        <dbReference type="ChEBI" id="CHEBI:18420"/>
    </ligand>
</feature>
<feature type="binding site" evidence="8">
    <location>
        <position position="175"/>
    </location>
    <ligand>
        <name>ATP</name>
        <dbReference type="ChEBI" id="CHEBI:30616"/>
    </ligand>
</feature>
<reference evidence="12 13" key="1">
    <citation type="submission" date="2019-01" db="EMBL/GenBank/DDBJ databases">
        <authorList>
            <consortium name="Pathogen Informatics"/>
        </authorList>
    </citation>
    <scope>NUCLEOTIDE SEQUENCE [LARGE SCALE GENOMIC DNA]</scope>
    <source>
        <strain evidence="12 13">NCTC10179</strain>
    </source>
</reference>
<dbReference type="Gene3D" id="3.40.50.620">
    <property type="entry name" value="HUPs"/>
    <property type="match status" value="1"/>
</dbReference>
<comment type="function">
    <text evidence="8">Catalyzes the ATP-dependent amidation of deamido-NAD to form NAD. Uses ammonia as a nitrogen source.</text>
</comment>
<keyword evidence="6 8" id="KW-0460">Magnesium</keyword>
<dbReference type="EC" id="6.3.1.5" evidence="8 10"/>
<dbReference type="GO" id="GO:0005737">
    <property type="term" value="C:cytoplasm"/>
    <property type="evidence" value="ECO:0007669"/>
    <property type="project" value="InterPro"/>
</dbReference>
<evidence type="ECO:0000313" key="13">
    <source>
        <dbReference type="Proteomes" id="UP000289497"/>
    </source>
</evidence>